<feature type="transmembrane region" description="Helical" evidence="1">
    <location>
        <begin position="168"/>
        <end position="186"/>
    </location>
</feature>
<organism evidence="2 3">
    <name type="scientific">Paractinoplanes deccanensis</name>
    <dbReference type="NCBI Taxonomy" id="113561"/>
    <lineage>
        <taxon>Bacteria</taxon>
        <taxon>Bacillati</taxon>
        <taxon>Actinomycetota</taxon>
        <taxon>Actinomycetes</taxon>
        <taxon>Micromonosporales</taxon>
        <taxon>Micromonosporaceae</taxon>
        <taxon>Paractinoplanes</taxon>
    </lineage>
</organism>
<keyword evidence="1" id="KW-1133">Transmembrane helix</keyword>
<evidence type="ECO:0000256" key="1">
    <source>
        <dbReference type="SAM" id="Phobius"/>
    </source>
</evidence>
<dbReference type="EMBL" id="BOMI01000125">
    <property type="protein sequence ID" value="GID77697.1"/>
    <property type="molecule type" value="Genomic_DNA"/>
</dbReference>
<keyword evidence="1" id="KW-0472">Membrane</keyword>
<proteinExistence type="predicted"/>
<sequence length="197" mass="20626">MRHGYRHRVPWLRSTALGATLAVLAATANAIPSWFDVTGVARADRSAPMQAVEFLSLILDSGWAWAVAAIVAGRLCRRWWAGSVTLVVAALLYDTLESVIADGSWWGNVRAFWVVGGALLGVPLGIIGAAIHRRGRWGSLASLVAPSGAALAMVVHPPDPDSAMATPVRVTVLTAAAVLAAAVIWARRPAAAPAARV</sequence>
<dbReference type="Proteomes" id="UP000609879">
    <property type="component" value="Unassembled WGS sequence"/>
</dbReference>
<keyword evidence="1" id="KW-0812">Transmembrane</keyword>
<feature type="transmembrane region" description="Helical" evidence="1">
    <location>
        <begin position="79"/>
        <end position="96"/>
    </location>
</feature>
<feature type="transmembrane region" description="Helical" evidence="1">
    <location>
        <begin position="137"/>
        <end position="156"/>
    </location>
</feature>
<feature type="transmembrane region" description="Helical" evidence="1">
    <location>
        <begin position="54"/>
        <end position="72"/>
    </location>
</feature>
<reference evidence="2 3" key="1">
    <citation type="submission" date="2021-01" db="EMBL/GenBank/DDBJ databases">
        <title>Whole genome shotgun sequence of Actinoplanes deccanensis NBRC 13994.</title>
        <authorList>
            <person name="Komaki H."/>
            <person name="Tamura T."/>
        </authorList>
    </citation>
    <scope>NUCLEOTIDE SEQUENCE [LARGE SCALE GENOMIC DNA]</scope>
    <source>
        <strain evidence="2 3">NBRC 13994</strain>
    </source>
</reference>
<protein>
    <submittedName>
        <fullName evidence="2">Uncharacterized protein</fullName>
    </submittedName>
</protein>
<evidence type="ECO:0000313" key="2">
    <source>
        <dbReference type="EMBL" id="GID77697.1"/>
    </source>
</evidence>
<comment type="caution">
    <text evidence="2">The sequence shown here is derived from an EMBL/GenBank/DDBJ whole genome shotgun (WGS) entry which is preliminary data.</text>
</comment>
<name>A0ABQ3YCJ2_9ACTN</name>
<keyword evidence="3" id="KW-1185">Reference proteome</keyword>
<gene>
    <name evidence="2" type="ORF">Ade02nite_63380</name>
</gene>
<evidence type="ECO:0000313" key="3">
    <source>
        <dbReference type="Proteomes" id="UP000609879"/>
    </source>
</evidence>
<accession>A0ABQ3YCJ2</accession>
<feature type="transmembrane region" description="Helical" evidence="1">
    <location>
        <begin position="111"/>
        <end position="130"/>
    </location>
</feature>